<comment type="subcellular location">
    <subcellularLocation>
        <location evidence="2">Cytoplasm</location>
    </subcellularLocation>
    <subcellularLocation>
        <location evidence="1">Nucleus</location>
    </subcellularLocation>
</comment>
<evidence type="ECO:0000256" key="3">
    <source>
        <dbReference type="ARBA" id="ARBA00022490"/>
    </source>
</evidence>
<organism evidence="12 13">
    <name type="scientific">Morus notabilis</name>
    <dbReference type="NCBI Taxonomy" id="981085"/>
    <lineage>
        <taxon>Eukaryota</taxon>
        <taxon>Viridiplantae</taxon>
        <taxon>Streptophyta</taxon>
        <taxon>Embryophyta</taxon>
        <taxon>Tracheophyta</taxon>
        <taxon>Spermatophyta</taxon>
        <taxon>Magnoliopsida</taxon>
        <taxon>eudicotyledons</taxon>
        <taxon>Gunneridae</taxon>
        <taxon>Pentapetalae</taxon>
        <taxon>rosids</taxon>
        <taxon>fabids</taxon>
        <taxon>Rosales</taxon>
        <taxon>Moraceae</taxon>
        <taxon>Moreae</taxon>
        <taxon>Morus</taxon>
    </lineage>
</organism>
<proteinExistence type="predicted"/>
<dbReference type="KEGG" id="mnt:21392024"/>
<feature type="compositionally biased region" description="Basic and acidic residues" evidence="10">
    <location>
        <begin position="260"/>
        <end position="282"/>
    </location>
</feature>
<feature type="compositionally biased region" description="Polar residues" evidence="10">
    <location>
        <begin position="1"/>
        <end position="16"/>
    </location>
</feature>
<feature type="compositionally biased region" description="Basic and acidic residues" evidence="10">
    <location>
        <begin position="195"/>
        <end position="219"/>
    </location>
</feature>
<feature type="region of interest" description="Disordered" evidence="10">
    <location>
        <begin position="166"/>
        <end position="349"/>
    </location>
</feature>
<dbReference type="InterPro" id="IPR040221">
    <property type="entry name" value="CDCA7/CDA7L"/>
</dbReference>
<evidence type="ECO:0000256" key="9">
    <source>
        <dbReference type="ARBA" id="ARBA00023242"/>
    </source>
</evidence>
<feature type="domain" description="DDT" evidence="11">
    <location>
        <begin position="417"/>
        <end position="485"/>
    </location>
</feature>
<evidence type="ECO:0000256" key="4">
    <source>
        <dbReference type="ARBA" id="ARBA00022499"/>
    </source>
</evidence>
<evidence type="ECO:0000256" key="6">
    <source>
        <dbReference type="ARBA" id="ARBA00022843"/>
    </source>
</evidence>
<feature type="compositionally biased region" description="Polar residues" evidence="10">
    <location>
        <begin position="184"/>
        <end position="193"/>
    </location>
</feature>
<dbReference type="STRING" id="981085.W9RUZ7"/>
<gene>
    <name evidence="12" type="ORF">L484_008665</name>
</gene>
<keyword evidence="4" id="KW-1017">Isopeptide bond</keyword>
<keyword evidence="3" id="KW-0963">Cytoplasm</keyword>
<keyword evidence="9" id="KW-0539">Nucleus</keyword>
<dbReference type="Pfam" id="PF10497">
    <property type="entry name" value="zf-4CXXC_R1"/>
    <property type="match status" value="1"/>
</dbReference>
<feature type="compositionally biased region" description="Basic and acidic residues" evidence="10">
    <location>
        <begin position="236"/>
        <end position="245"/>
    </location>
</feature>
<dbReference type="InterPro" id="IPR018866">
    <property type="entry name" value="Znf-4CXXC_R1"/>
</dbReference>
<evidence type="ECO:0000259" key="11">
    <source>
        <dbReference type="PROSITE" id="PS50827"/>
    </source>
</evidence>
<dbReference type="GO" id="GO:0006355">
    <property type="term" value="P:regulation of DNA-templated transcription"/>
    <property type="evidence" value="ECO:0007669"/>
    <property type="project" value="InterPro"/>
</dbReference>
<dbReference type="EMBL" id="KE345260">
    <property type="protein sequence ID" value="EXB97175.1"/>
    <property type="molecule type" value="Genomic_DNA"/>
</dbReference>
<feature type="region of interest" description="Disordered" evidence="10">
    <location>
        <begin position="1"/>
        <end position="50"/>
    </location>
</feature>
<accession>W9RUZ7</accession>
<dbReference type="GO" id="GO:0005634">
    <property type="term" value="C:nucleus"/>
    <property type="evidence" value="ECO:0007669"/>
    <property type="project" value="UniProtKB-SubCell"/>
</dbReference>
<evidence type="ECO:0000256" key="8">
    <source>
        <dbReference type="ARBA" id="ARBA00023163"/>
    </source>
</evidence>
<dbReference type="SMART" id="SM00571">
    <property type="entry name" value="DDT"/>
    <property type="match status" value="1"/>
</dbReference>
<dbReference type="PANTHER" id="PTHR31169">
    <property type="entry name" value="OS05G0300700 PROTEIN"/>
    <property type="match status" value="1"/>
</dbReference>
<dbReference type="Proteomes" id="UP000030645">
    <property type="component" value="Unassembled WGS sequence"/>
</dbReference>
<dbReference type="AlphaFoldDB" id="W9RUZ7"/>
<name>W9RUZ7_9ROSA</name>
<feature type="compositionally biased region" description="Basic and acidic residues" evidence="10">
    <location>
        <begin position="297"/>
        <end position="320"/>
    </location>
</feature>
<keyword evidence="6" id="KW-0832">Ubl conjugation</keyword>
<dbReference type="OrthoDB" id="298344at2759"/>
<protein>
    <recommendedName>
        <fullName evidence="11">DDT domain-containing protein</fullName>
    </recommendedName>
</protein>
<evidence type="ECO:0000313" key="12">
    <source>
        <dbReference type="EMBL" id="EXB97175.1"/>
    </source>
</evidence>
<keyword evidence="8" id="KW-0804">Transcription</keyword>
<evidence type="ECO:0000256" key="1">
    <source>
        <dbReference type="ARBA" id="ARBA00004123"/>
    </source>
</evidence>
<keyword evidence="7" id="KW-0805">Transcription regulation</keyword>
<sequence length="701" mass="78627">MAVISSPSSKTKSPARNKNESKATKKRAQADDNGGEQSKPKHQKSPRFRVVGSRIYDSVNGRSCHQGRQKTIDFVASCKSKNGEKPCTLHFCHKCLLNRYGEVAKKVDLLDDWKCPKCRGICNCSCCMKKRGHKPTGIMVRAAKAIGFSSASEMILAKGLENLERRVSPRKQGKENSYDKDNDANLNTRNSKPISDGKREKKSKREGLKEISNANKEDGACSNLSSPKKPKVPEGASKKELKTDVEDGVVPLVKKKYKKKVSDETSRPSEKKAYENEMKTDVEDGSVPLEKKKSKKRISDEASRVSEKTSEKELKTDGKDVNVPLEKKKSKKRVSNETSMCPIKPYGKRRKDGEIHKDLGVSNALEDDNANANAKAAVKSREIKKCAMNLEQREVHVDLPLPQGTILTSVWGIDLSPKDMGLALQFFEFCTVFGKVIDVSRNQASSVLRELKRGSSGRRGRQGQYSSVVHIHIQLLSLIQEDKGDKSASITKESWLRALKKYVSESNYVSKEMLPASLNDDVNGYDGLDFSKKLRLLTFLCDEALGTTKLRSWIDEEYSKFVEREKESKEKIGAAKSKEKLLKQKLEDEVVKAIIARNGAPISISDHEALISQFKSDVAQVHAEMLEAQGVVSKRRPRLDAMRIEPYLLDAEGRVFWNLRCCGGNELLLQDMGTWDVNASAEKWTIYERKEDIEEYISSVR</sequence>
<evidence type="ECO:0000256" key="2">
    <source>
        <dbReference type="ARBA" id="ARBA00004496"/>
    </source>
</evidence>
<dbReference type="InterPro" id="IPR018501">
    <property type="entry name" value="DDT_dom"/>
</dbReference>
<dbReference type="PANTHER" id="PTHR31169:SF8">
    <property type="entry name" value="ZINC-FINGER DOMAIN OF MONOAMINE-OXIDASE A REPRESSOR R1 PROTEIN"/>
    <property type="match status" value="1"/>
</dbReference>
<dbReference type="GO" id="GO:0005737">
    <property type="term" value="C:cytoplasm"/>
    <property type="evidence" value="ECO:0007669"/>
    <property type="project" value="UniProtKB-SubCell"/>
</dbReference>
<evidence type="ECO:0000256" key="5">
    <source>
        <dbReference type="ARBA" id="ARBA00022553"/>
    </source>
</evidence>
<keyword evidence="13" id="KW-1185">Reference proteome</keyword>
<dbReference type="eggNOG" id="ENOG502QU1W">
    <property type="taxonomic scope" value="Eukaryota"/>
</dbReference>
<evidence type="ECO:0000256" key="10">
    <source>
        <dbReference type="SAM" id="MobiDB-lite"/>
    </source>
</evidence>
<evidence type="ECO:0000313" key="13">
    <source>
        <dbReference type="Proteomes" id="UP000030645"/>
    </source>
</evidence>
<evidence type="ECO:0000256" key="7">
    <source>
        <dbReference type="ARBA" id="ARBA00023015"/>
    </source>
</evidence>
<reference evidence="13" key="1">
    <citation type="submission" date="2013-01" db="EMBL/GenBank/DDBJ databases">
        <title>Draft Genome Sequence of a Mulberry Tree, Morus notabilis C.K. Schneid.</title>
        <authorList>
            <person name="He N."/>
            <person name="Zhao S."/>
        </authorList>
    </citation>
    <scope>NUCLEOTIDE SEQUENCE</scope>
</reference>
<keyword evidence="5" id="KW-0597">Phosphoprotein</keyword>
<dbReference type="PROSITE" id="PS50827">
    <property type="entry name" value="DDT"/>
    <property type="match status" value="1"/>
</dbReference>
<feature type="compositionally biased region" description="Basic and acidic residues" evidence="10">
    <location>
        <begin position="166"/>
        <end position="183"/>
    </location>
</feature>